<evidence type="ECO:0000313" key="2">
    <source>
        <dbReference type="EMBL" id="MDD7969684.1"/>
    </source>
</evidence>
<evidence type="ECO:0000256" key="1">
    <source>
        <dbReference type="SAM" id="MobiDB-lite"/>
    </source>
</evidence>
<feature type="region of interest" description="Disordered" evidence="1">
    <location>
        <begin position="51"/>
        <end position="77"/>
    </location>
</feature>
<name>A0ABT5T3R9_9RHOB</name>
<protein>
    <submittedName>
        <fullName evidence="2">DUF1178 family protein</fullName>
    </submittedName>
</protein>
<accession>A0ABT5T3R9</accession>
<dbReference type="Pfam" id="PF06676">
    <property type="entry name" value="DUF1178"/>
    <property type="match status" value="1"/>
</dbReference>
<dbReference type="EMBL" id="JAQZSM010000001">
    <property type="protein sequence ID" value="MDD7969684.1"/>
    <property type="molecule type" value="Genomic_DNA"/>
</dbReference>
<comment type="caution">
    <text evidence="2">The sequence shown here is derived from an EMBL/GenBank/DDBJ whole genome shotgun (WGS) entry which is preliminary data.</text>
</comment>
<dbReference type="RefSeq" id="WP_274350161.1">
    <property type="nucleotide sequence ID" value="NZ_JAQZSM010000001.1"/>
</dbReference>
<dbReference type="Proteomes" id="UP001431784">
    <property type="component" value="Unassembled WGS sequence"/>
</dbReference>
<dbReference type="InterPro" id="IPR009562">
    <property type="entry name" value="DUF1178"/>
</dbReference>
<reference evidence="2" key="1">
    <citation type="submission" date="2023-02" db="EMBL/GenBank/DDBJ databases">
        <title>Description of Roseinatronobacter alkalisoli sp. nov., an alkaliphilic bacerium isolated from soda soil.</title>
        <authorList>
            <person name="Wei W."/>
        </authorList>
    </citation>
    <scope>NUCLEOTIDE SEQUENCE</scope>
    <source>
        <strain evidence="2">HJB301</strain>
    </source>
</reference>
<dbReference type="PIRSF" id="PIRSF032131">
    <property type="entry name" value="UCP032131"/>
    <property type="match status" value="1"/>
</dbReference>
<keyword evidence="3" id="KW-1185">Reference proteome</keyword>
<sequence length="146" mass="15783">MIKFSLRCAQGHGFESWFQSGAAFDSLKGRNLVTCPVCGGTEVEKALMAPAVAQGQQSAREHADTPPTPSSHSPEMAARLRELRAHVEAHSEYVGEDFPTQARAMYLGDIPDRPIYGEAHPSEAKALIDDGVPVLPLPFTPSRKAN</sequence>
<organism evidence="2 3">
    <name type="scientific">Roseinatronobacter alkalisoli</name>
    <dbReference type="NCBI Taxonomy" id="3028235"/>
    <lineage>
        <taxon>Bacteria</taxon>
        <taxon>Pseudomonadati</taxon>
        <taxon>Pseudomonadota</taxon>
        <taxon>Alphaproteobacteria</taxon>
        <taxon>Rhodobacterales</taxon>
        <taxon>Paracoccaceae</taxon>
        <taxon>Roseinatronobacter</taxon>
    </lineage>
</organism>
<evidence type="ECO:0000313" key="3">
    <source>
        <dbReference type="Proteomes" id="UP001431784"/>
    </source>
</evidence>
<proteinExistence type="predicted"/>
<gene>
    <name evidence="2" type="ORF">PUT78_01110</name>
</gene>